<evidence type="ECO:0000313" key="2">
    <source>
        <dbReference type="EMBL" id="KAF1976347.1"/>
    </source>
</evidence>
<protein>
    <recommendedName>
        <fullName evidence="1">C2H2-type domain-containing protein</fullName>
    </recommendedName>
</protein>
<dbReference type="EMBL" id="ML976667">
    <property type="protein sequence ID" value="KAF1976347.1"/>
    <property type="molecule type" value="Genomic_DNA"/>
</dbReference>
<dbReference type="PROSITE" id="PS00028">
    <property type="entry name" value="ZINC_FINGER_C2H2_1"/>
    <property type="match status" value="1"/>
</dbReference>
<dbReference type="AlphaFoldDB" id="A0A6A5VSY3"/>
<dbReference type="Proteomes" id="UP000800036">
    <property type="component" value="Unassembled WGS sequence"/>
</dbReference>
<sequence>MKERTLMHKDTRSRGTKEVVTRAVAEMDENISHFWKTVQRRFPRAKHIIVEDGFQWFYRSDEMISSPPDIFRRVAQLCPLDVEVFISLLRGDGIIPSTRYRIKREKWRLVTRQLHIKGTAAWEECPMHPEPSVMVPHKVFRGPVGTFQDIWSRQSHLAGELGWAVRVHRIAAIERHHFYGRYEPFGCSTPDCDAWFDQPEQFTSHAIVTKHDSTYVLPESLEALFTENDKKWKEARKSITEEERVSWSGGESVALRQERSLRKNIFFSWKRIYCMCKINLRSSINCGI</sequence>
<name>A0A6A5VSY3_9PLEO</name>
<accession>A0A6A5VSY3</accession>
<dbReference type="OrthoDB" id="5397557at2759"/>
<dbReference type="InterPro" id="IPR013087">
    <property type="entry name" value="Znf_C2H2_type"/>
</dbReference>
<proteinExistence type="predicted"/>
<evidence type="ECO:0000259" key="1">
    <source>
        <dbReference type="PROSITE" id="PS00028"/>
    </source>
</evidence>
<reference evidence="2" key="1">
    <citation type="journal article" date="2020" name="Stud. Mycol.">
        <title>101 Dothideomycetes genomes: a test case for predicting lifestyles and emergence of pathogens.</title>
        <authorList>
            <person name="Haridas S."/>
            <person name="Albert R."/>
            <person name="Binder M."/>
            <person name="Bloem J."/>
            <person name="Labutti K."/>
            <person name="Salamov A."/>
            <person name="Andreopoulos B."/>
            <person name="Baker S."/>
            <person name="Barry K."/>
            <person name="Bills G."/>
            <person name="Bluhm B."/>
            <person name="Cannon C."/>
            <person name="Castanera R."/>
            <person name="Culley D."/>
            <person name="Daum C."/>
            <person name="Ezra D."/>
            <person name="Gonzalez J."/>
            <person name="Henrissat B."/>
            <person name="Kuo A."/>
            <person name="Liang C."/>
            <person name="Lipzen A."/>
            <person name="Lutzoni F."/>
            <person name="Magnuson J."/>
            <person name="Mondo S."/>
            <person name="Nolan M."/>
            <person name="Ohm R."/>
            <person name="Pangilinan J."/>
            <person name="Park H.-J."/>
            <person name="Ramirez L."/>
            <person name="Alfaro M."/>
            <person name="Sun H."/>
            <person name="Tritt A."/>
            <person name="Yoshinaga Y."/>
            <person name="Zwiers L.-H."/>
            <person name="Turgeon B."/>
            <person name="Goodwin S."/>
            <person name="Spatafora J."/>
            <person name="Crous P."/>
            <person name="Grigoriev I."/>
        </authorList>
    </citation>
    <scope>NUCLEOTIDE SEQUENCE</scope>
    <source>
        <strain evidence="2">CBS 107.79</strain>
    </source>
</reference>
<gene>
    <name evidence="2" type="ORF">BU23DRAFT_46048</name>
</gene>
<organism evidence="2 3">
    <name type="scientific">Bimuria novae-zelandiae CBS 107.79</name>
    <dbReference type="NCBI Taxonomy" id="1447943"/>
    <lineage>
        <taxon>Eukaryota</taxon>
        <taxon>Fungi</taxon>
        <taxon>Dikarya</taxon>
        <taxon>Ascomycota</taxon>
        <taxon>Pezizomycotina</taxon>
        <taxon>Dothideomycetes</taxon>
        <taxon>Pleosporomycetidae</taxon>
        <taxon>Pleosporales</taxon>
        <taxon>Massarineae</taxon>
        <taxon>Didymosphaeriaceae</taxon>
        <taxon>Bimuria</taxon>
    </lineage>
</organism>
<evidence type="ECO:0000313" key="3">
    <source>
        <dbReference type="Proteomes" id="UP000800036"/>
    </source>
</evidence>
<feature type="domain" description="C2H2-type" evidence="1">
    <location>
        <begin position="187"/>
        <end position="211"/>
    </location>
</feature>
<keyword evidence="3" id="KW-1185">Reference proteome</keyword>